<evidence type="ECO:0000313" key="5">
    <source>
        <dbReference type="Proteomes" id="UP000694388"/>
    </source>
</evidence>
<dbReference type="InterPro" id="IPR001791">
    <property type="entry name" value="Laminin_G"/>
</dbReference>
<reference evidence="4" key="2">
    <citation type="submission" date="2025-09" db="UniProtKB">
        <authorList>
            <consortium name="Ensembl"/>
        </authorList>
    </citation>
    <scope>IDENTIFICATION</scope>
</reference>
<proteinExistence type="predicted"/>
<keyword evidence="2" id="KW-1133">Transmembrane helix</keyword>
<feature type="region of interest" description="Disordered" evidence="1">
    <location>
        <begin position="84"/>
        <end position="105"/>
    </location>
</feature>
<feature type="compositionally biased region" description="Basic and acidic residues" evidence="1">
    <location>
        <begin position="291"/>
        <end position="330"/>
    </location>
</feature>
<dbReference type="InterPro" id="IPR013320">
    <property type="entry name" value="ConA-like_dom_sf"/>
</dbReference>
<feature type="domain" description="Laminin G" evidence="3">
    <location>
        <begin position="19"/>
        <end position="124"/>
    </location>
</feature>
<feature type="compositionally biased region" description="Basic and acidic residues" evidence="1">
    <location>
        <begin position="90"/>
        <end position="105"/>
    </location>
</feature>
<name>A0A8C4R9F4_EPTBU</name>
<dbReference type="CDD" id="cd00110">
    <property type="entry name" value="LamG"/>
    <property type="match status" value="1"/>
</dbReference>
<evidence type="ECO:0000256" key="2">
    <source>
        <dbReference type="SAM" id="Phobius"/>
    </source>
</evidence>
<feature type="transmembrane region" description="Helical" evidence="2">
    <location>
        <begin position="267"/>
        <end position="286"/>
    </location>
</feature>
<dbReference type="Proteomes" id="UP000694388">
    <property type="component" value="Unplaced"/>
</dbReference>
<evidence type="ECO:0000256" key="1">
    <source>
        <dbReference type="SAM" id="MobiDB-lite"/>
    </source>
</evidence>
<dbReference type="Ensembl" id="ENSEBUT00000027759.1">
    <property type="protein sequence ID" value="ENSEBUP00000027183.1"/>
    <property type="gene ID" value="ENSEBUG00000016684.1"/>
</dbReference>
<feature type="region of interest" description="Disordered" evidence="1">
    <location>
        <begin position="185"/>
        <end position="212"/>
    </location>
</feature>
<sequence>GGDGGGWGGLPGTAQLGEFFLAGVSRHDLVPSGLQENGHISLTFNVGTGNVELLDQGSPADGQHHVVTFWRRGGNATLQVDRNPPVHHLPQSERAHCPSPSHDKPDFRQLTIFNSQASIRLGGQDQGLPYIGLIWGFYYNGLKVINLAAAGNHMTSKHGHLQVIRGRPPVLASVLEPTVSTLQVQTSTSWLESTEPRSTNSPTSLSPSPISQGTDDLLVASAECPMDDEDLEECQMSSGEPPNPAVVTPAALPEMVDVPGVNGGTTGMVAGIGVAAAFCVAVLLFAMSKHQGRDNGASRRPKEPGKEVRQDQELRHGEQVEGVEDKEYFV</sequence>
<organism evidence="4 5">
    <name type="scientific">Eptatretus burgeri</name>
    <name type="common">Inshore hagfish</name>
    <dbReference type="NCBI Taxonomy" id="7764"/>
    <lineage>
        <taxon>Eukaryota</taxon>
        <taxon>Metazoa</taxon>
        <taxon>Chordata</taxon>
        <taxon>Craniata</taxon>
        <taxon>Vertebrata</taxon>
        <taxon>Cyclostomata</taxon>
        <taxon>Myxini</taxon>
        <taxon>Myxiniformes</taxon>
        <taxon>Myxinidae</taxon>
        <taxon>Eptatretinae</taxon>
        <taxon>Eptatretus</taxon>
    </lineage>
</organism>
<dbReference type="OMA" id="QSERAHC"/>
<dbReference type="GeneTree" id="ENSGT00940000170618"/>
<evidence type="ECO:0000313" key="4">
    <source>
        <dbReference type="Ensembl" id="ENSEBUP00000027183.1"/>
    </source>
</evidence>
<dbReference type="AlphaFoldDB" id="A0A8C4R9F4"/>
<feature type="compositionally biased region" description="Low complexity" evidence="1">
    <location>
        <begin position="196"/>
        <end position="211"/>
    </location>
</feature>
<keyword evidence="2" id="KW-0812">Transmembrane</keyword>
<dbReference type="Gene3D" id="2.60.120.200">
    <property type="match status" value="1"/>
</dbReference>
<feature type="region of interest" description="Disordered" evidence="1">
    <location>
        <begin position="290"/>
        <end position="330"/>
    </location>
</feature>
<reference evidence="4" key="1">
    <citation type="submission" date="2025-08" db="UniProtKB">
        <authorList>
            <consortium name="Ensembl"/>
        </authorList>
    </citation>
    <scope>IDENTIFICATION</scope>
</reference>
<keyword evidence="5" id="KW-1185">Reference proteome</keyword>
<accession>A0A8C4R9F4</accession>
<protein>
    <recommendedName>
        <fullName evidence="3">Laminin G domain-containing protein</fullName>
    </recommendedName>
</protein>
<dbReference type="SUPFAM" id="SSF49899">
    <property type="entry name" value="Concanavalin A-like lectins/glucanases"/>
    <property type="match status" value="1"/>
</dbReference>
<dbReference type="Pfam" id="PF02210">
    <property type="entry name" value="Laminin_G_2"/>
    <property type="match status" value="1"/>
</dbReference>
<evidence type="ECO:0000259" key="3">
    <source>
        <dbReference type="Pfam" id="PF02210"/>
    </source>
</evidence>
<keyword evidence="2" id="KW-0472">Membrane</keyword>